<dbReference type="SMART" id="SM00409">
    <property type="entry name" value="IG"/>
    <property type="match status" value="1"/>
</dbReference>
<dbReference type="AlphaFoldDB" id="A0A673GP88"/>
<evidence type="ECO:0000256" key="1">
    <source>
        <dbReference type="ARBA" id="ARBA00004496"/>
    </source>
</evidence>
<reference evidence="7" key="1">
    <citation type="submission" date="2025-08" db="UniProtKB">
        <authorList>
            <consortium name="Ensembl"/>
        </authorList>
    </citation>
    <scope>IDENTIFICATION</scope>
</reference>
<dbReference type="InterPro" id="IPR003599">
    <property type="entry name" value="Ig_sub"/>
</dbReference>
<feature type="region of interest" description="Disordered" evidence="5">
    <location>
        <begin position="100"/>
        <end position="120"/>
    </location>
</feature>
<evidence type="ECO:0000256" key="4">
    <source>
        <dbReference type="ARBA" id="ARBA00023157"/>
    </source>
</evidence>
<evidence type="ECO:0000256" key="3">
    <source>
        <dbReference type="ARBA" id="ARBA00022553"/>
    </source>
</evidence>
<keyword evidence="4" id="KW-1015">Disulfide bond</keyword>
<dbReference type="Ensembl" id="ENSSRHT00000015780.1">
    <property type="protein sequence ID" value="ENSSRHP00000015269.1"/>
    <property type="gene ID" value="ENSSRHG00000008487.1"/>
</dbReference>
<dbReference type="FunFam" id="2.60.40.10:FF:001084">
    <property type="entry name" value="obscurin-like isoform X3"/>
    <property type="match status" value="1"/>
</dbReference>
<keyword evidence="2" id="KW-0963">Cytoplasm</keyword>
<dbReference type="GO" id="GO:0005737">
    <property type="term" value="C:cytoplasm"/>
    <property type="evidence" value="ECO:0007669"/>
    <property type="project" value="UniProtKB-SubCell"/>
</dbReference>
<sequence>MDVFGGAPRVLGYPCPVLVKCGTDAVLKCQIGGDPQPDVIWERKNESILPEGRYRITQDGKVYTLYISGVTMEDAGQYICRAKNNIGETYAAATLKVEEDPQELQQTQPAPPPPPQNKVKVIPPEQAVKIMNQQQDGVVKKADPFQDNKVMFFPSNCMTTTFFLTTVLGLPYPS</sequence>
<reference evidence="7" key="2">
    <citation type="submission" date="2025-09" db="UniProtKB">
        <authorList>
            <consortium name="Ensembl"/>
        </authorList>
    </citation>
    <scope>IDENTIFICATION</scope>
</reference>
<dbReference type="PANTHER" id="PTHR35971:SF3">
    <property type="entry name" value="OBSCURIN-LIKE PROTEIN 1 ISOFORM X1"/>
    <property type="match status" value="1"/>
</dbReference>
<dbReference type="InterPro" id="IPR036179">
    <property type="entry name" value="Ig-like_dom_sf"/>
</dbReference>
<evidence type="ECO:0000259" key="6">
    <source>
        <dbReference type="PROSITE" id="PS50835"/>
    </source>
</evidence>
<evidence type="ECO:0000256" key="5">
    <source>
        <dbReference type="SAM" id="MobiDB-lite"/>
    </source>
</evidence>
<keyword evidence="3" id="KW-0597">Phosphoprotein</keyword>
<organism evidence="7 8">
    <name type="scientific">Sinocyclocheilus rhinocerous</name>
    <dbReference type="NCBI Taxonomy" id="307959"/>
    <lineage>
        <taxon>Eukaryota</taxon>
        <taxon>Metazoa</taxon>
        <taxon>Chordata</taxon>
        <taxon>Craniata</taxon>
        <taxon>Vertebrata</taxon>
        <taxon>Euteleostomi</taxon>
        <taxon>Actinopterygii</taxon>
        <taxon>Neopterygii</taxon>
        <taxon>Teleostei</taxon>
        <taxon>Ostariophysi</taxon>
        <taxon>Cypriniformes</taxon>
        <taxon>Cyprinidae</taxon>
        <taxon>Cyprininae</taxon>
        <taxon>Sinocyclocheilus</taxon>
    </lineage>
</organism>
<keyword evidence="8" id="KW-1185">Reference proteome</keyword>
<name>A0A673GP88_9TELE</name>
<proteinExistence type="predicted"/>
<dbReference type="Pfam" id="PF07679">
    <property type="entry name" value="I-set"/>
    <property type="match status" value="1"/>
</dbReference>
<evidence type="ECO:0000256" key="2">
    <source>
        <dbReference type="ARBA" id="ARBA00022490"/>
    </source>
</evidence>
<dbReference type="PANTHER" id="PTHR35971">
    <property type="entry name" value="SI:DKEY-31G6.6"/>
    <property type="match status" value="1"/>
</dbReference>
<dbReference type="Gene3D" id="2.60.40.10">
    <property type="entry name" value="Immunoglobulins"/>
    <property type="match status" value="1"/>
</dbReference>
<dbReference type="InterPro" id="IPR003598">
    <property type="entry name" value="Ig_sub2"/>
</dbReference>
<dbReference type="InterPro" id="IPR013098">
    <property type="entry name" value="Ig_I-set"/>
</dbReference>
<accession>A0A673GP88</accession>
<evidence type="ECO:0000313" key="7">
    <source>
        <dbReference type="Ensembl" id="ENSSRHP00000015269.1"/>
    </source>
</evidence>
<dbReference type="SUPFAM" id="SSF48726">
    <property type="entry name" value="Immunoglobulin"/>
    <property type="match status" value="1"/>
</dbReference>
<dbReference type="InterPro" id="IPR052385">
    <property type="entry name" value="Obscurin/Obscurin-like_Reg"/>
</dbReference>
<comment type="subcellular location">
    <subcellularLocation>
        <location evidence="1">Cytoplasm</location>
    </subcellularLocation>
</comment>
<dbReference type="InterPro" id="IPR013783">
    <property type="entry name" value="Ig-like_fold"/>
</dbReference>
<dbReference type="InterPro" id="IPR007110">
    <property type="entry name" value="Ig-like_dom"/>
</dbReference>
<protein>
    <recommendedName>
        <fullName evidence="6">Ig-like domain-containing protein</fullName>
    </recommendedName>
</protein>
<feature type="domain" description="Ig-like" evidence="6">
    <location>
        <begin position="8"/>
        <end position="96"/>
    </location>
</feature>
<dbReference type="Proteomes" id="UP000472270">
    <property type="component" value="Unassembled WGS sequence"/>
</dbReference>
<evidence type="ECO:0000313" key="8">
    <source>
        <dbReference type="Proteomes" id="UP000472270"/>
    </source>
</evidence>
<dbReference type="PROSITE" id="PS50835">
    <property type="entry name" value="IG_LIKE"/>
    <property type="match status" value="1"/>
</dbReference>
<dbReference type="SMART" id="SM00408">
    <property type="entry name" value="IGc2"/>
    <property type="match status" value="1"/>
</dbReference>